<protein>
    <submittedName>
        <fullName evidence="6">CRP-like cAMP-binding protein</fullName>
    </submittedName>
</protein>
<dbReference type="CDD" id="cd00038">
    <property type="entry name" value="CAP_ED"/>
    <property type="match status" value="1"/>
</dbReference>
<sequence length="211" mass="22983">MIELAALGTVVTLGRGTAVYREGDEAPHWYRVLSGTGCTSKLLPDGRRQIAAFLHAGDYFGFEALGEHGFAAEAITDMVVVRYPKLRTEALARTDGTVSRRFREIACRSLLAAYERLITLGRKTAGERVATFLLELARTAPDGKTIGLTMSRTDIGDYLGLTLETVSRTLAAMKHDGLIEMAGPHHVLLLDRPALEEMTEGDEPALRVGRA</sequence>
<evidence type="ECO:0000256" key="3">
    <source>
        <dbReference type="ARBA" id="ARBA00023163"/>
    </source>
</evidence>
<keyword evidence="7" id="KW-1185">Reference proteome</keyword>
<reference evidence="6 7" key="1">
    <citation type="submission" date="2023-07" db="EMBL/GenBank/DDBJ databases">
        <title>Sorghum-associated microbial communities from plants grown in Nebraska, USA.</title>
        <authorList>
            <person name="Schachtman D."/>
        </authorList>
    </citation>
    <scope>NUCLEOTIDE SEQUENCE [LARGE SCALE GENOMIC DNA]</scope>
    <source>
        <strain evidence="6 7">584</strain>
    </source>
</reference>
<dbReference type="InterPro" id="IPR036390">
    <property type="entry name" value="WH_DNA-bd_sf"/>
</dbReference>
<dbReference type="InterPro" id="IPR036388">
    <property type="entry name" value="WH-like_DNA-bd_sf"/>
</dbReference>
<feature type="domain" description="HTH crp-type" evidence="5">
    <location>
        <begin position="123"/>
        <end position="193"/>
    </location>
</feature>
<keyword evidence="3" id="KW-0804">Transcription</keyword>
<comment type="caution">
    <text evidence="6">The sequence shown here is derived from an EMBL/GenBank/DDBJ whole genome shotgun (WGS) entry which is preliminary data.</text>
</comment>
<dbReference type="PROSITE" id="PS00042">
    <property type="entry name" value="HTH_CRP_1"/>
    <property type="match status" value="1"/>
</dbReference>
<proteinExistence type="predicted"/>
<keyword evidence="2" id="KW-0238">DNA-binding</keyword>
<dbReference type="PANTHER" id="PTHR24567">
    <property type="entry name" value="CRP FAMILY TRANSCRIPTIONAL REGULATORY PROTEIN"/>
    <property type="match status" value="1"/>
</dbReference>
<dbReference type="CDD" id="cd00092">
    <property type="entry name" value="HTH_CRP"/>
    <property type="match status" value="1"/>
</dbReference>
<organism evidence="6 7">
    <name type="scientific">Inquilinus ginsengisoli</name>
    <dbReference type="NCBI Taxonomy" id="363840"/>
    <lineage>
        <taxon>Bacteria</taxon>
        <taxon>Pseudomonadati</taxon>
        <taxon>Pseudomonadota</taxon>
        <taxon>Alphaproteobacteria</taxon>
        <taxon>Rhodospirillales</taxon>
        <taxon>Rhodospirillaceae</taxon>
        <taxon>Inquilinus</taxon>
    </lineage>
</organism>
<keyword evidence="1" id="KW-0805">Transcription regulation</keyword>
<feature type="domain" description="Cyclic nucleotide-binding" evidence="4">
    <location>
        <begin position="1"/>
        <end position="65"/>
    </location>
</feature>
<dbReference type="EMBL" id="JAVDPW010000001">
    <property type="protein sequence ID" value="MDR6288151.1"/>
    <property type="molecule type" value="Genomic_DNA"/>
</dbReference>
<dbReference type="SMART" id="SM00100">
    <property type="entry name" value="cNMP"/>
    <property type="match status" value="1"/>
</dbReference>
<evidence type="ECO:0000256" key="2">
    <source>
        <dbReference type="ARBA" id="ARBA00023125"/>
    </source>
</evidence>
<dbReference type="SUPFAM" id="SSF46785">
    <property type="entry name" value="Winged helix' DNA-binding domain"/>
    <property type="match status" value="1"/>
</dbReference>
<dbReference type="Pfam" id="PF13545">
    <property type="entry name" value="HTH_Crp_2"/>
    <property type="match status" value="1"/>
</dbReference>
<accession>A0ABU1JHS5</accession>
<dbReference type="PANTHER" id="PTHR24567:SF75">
    <property type="entry name" value="FUMARATE AND NITRATE REDUCTION REGULATORY PROTEIN"/>
    <property type="match status" value="1"/>
</dbReference>
<dbReference type="InterPro" id="IPR018335">
    <property type="entry name" value="Tscrpt_reg_HTH_Crp-type_CS"/>
</dbReference>
<dbReference type="Gene3D" id="2.60.120.10">
    <property type="entry name" value="Jelly Rolls"/>
    <property type="match status" value="1"/>
</dbReference>
<dbReference type="PROSITE" id="PS50042">
    <property type="entry name" value="CNMP_BINDING_3"/>
    <property type="match status" value="1"/>
</dbReference>
<dbReference type="RefSeq" id="WP_309792115.1">
    <property type="nucleotide sequence ID" value="NZ_JAVDPW010000001.1"/>
</dbReference>
<gene>
    <name evidence="6" type="ORF">E9232_000650</name>
</gene>
<evidence type="ECO:0000259" key="5">
    <source>
        <dbReference type="PROSITE" id="PS51063"/>
    </source>
</evidence>
<dbReference type="SUPFAM" id="SSF51206">
    <property type="entry name" value="cAMP-binding domain-like"/>
    <property type="match status" value="1"/>
</dbReference>
<dbReference type="Pfam" id="PF00027">
    <property type="entry name" value="cNMP_binding"/>
    <property type="match status" value="1"/>
</dbReference>
<dbReference type="InterPro" id="IPR012318">
    <property type="entry name" value="HTH_CRP"/>
</dbReference>
<dbReference type="InterPro" id="IPR000595">
    <property type="entry name" value="cNMP-bd_dom"/>
</dbReference>
<dbReference type="Proteomes" id="UP001262410">
    <property type="component" value="Unassembled WGS sequence"/>
</dbReference>
<evidence type="ECO:0000313" key="7">
    <source>
        <dbReference type="Proteomes" id="UP001262410"/>
    </source>
</evidence>
<evidence type="ECO:0000313" key="6">
    <source>
        <dbReference type="EMBL" id="MDR6288151.1"/>
    </source>
</evidence>
<dbReference type="InterPro" id="IPR050397">
    <property type="entry name" value="Env_Response_Regulators"/>
</dbReference>
<dbReference type="SMART" id="SM00419">
    <property type="entry name" value="HTH_CRP"/>
    <property type="match status" value="1"/>
</dbReference>
<dbReference type="PRINTS" id="PR00034">
    <property type="entry name" value="HTHCRP"/>
</dbReference>
<dbReference type="InterPro" id="IPR014710">
    <property type="entry name" value="RmlC-like_jellyroll"/>
</dbReference>
<name>A0ABU1JHS5_9PROT</name>
<dbReference type="Gene3D" id="1.10.10.10">
    <property type="entry name" value="Winged helix-like DNA-binding domain superfamily/Winged helix DNA-binding domain"/>
    <property type="match status" value="1"/>
</dbReference>
<dbReference type="PROSITE" id="PS51063">
    <property type="entry name" value="HTH_CRP_2"/>
    <property type="match status" value="1"/>
</dbReference>
<evidence type="ECO:0000256" key="1">
    <source>
        <dbReference type="ARBA" id="ARBA00023015"/>
    </source>
</evidence>
<dbReference type="InterPro" id="IPR018490">
    <property type="entry name" value="cNMP-bd_dom_sf"/>
</dbReference>
<evidence type="ECO:0000259" key="4">
    <source>
        <dbReference type="PROSITE" id="PS50042"/>
    </source>
</evidence>